<feature type="binding site" evidence="14">
    <location>
        <position position="552"/>
    </location>
    <ligand>
        <name>Mn(2+)</name>
        <dbReference type="ChEBI" id="CHEBI:29035"/>
    </ligand>
</feature>
<organism evidence="16 17">
    <name type="scientific">Chlorobaculum limnaeum</name>
    <dbReference type="NCBI Taxonomy" id="274537"/>
    <lineage>
        <taxon>Bacteria</taxon>
        <taxon>Pseudomonadati</taxon>
        <taxon>Chlorobiota</taxon>
        <taxon>Chlorobiia</taxon>
        <taxon>Chlorobiales</taxon>
        <taxon>Chlorobiaceae</taxon>
        <taxon>Chlorobaculum</taxon>
    </lineage>
</organism>
<dbReference type="GO" id="GO:0003723">
    <property type="term" value="F:RNA binding"/>
    <property type="evidence" value="ECO:0007669"/>
    <property type="project" value="InterPro"/>
</dbReference>
<evidence type="ECO:0000256" key="11">
    <source>
        <dbReference type="ARBA" id="ARBA00023211"/>
    </source>
</evidence>
<dbReference type="Gene3D" id="3.30.70.270">
    <property type="match status" value="1"/>
</dbReference>
<dbReference type="CDD" id="cd01651">
    <property type="entry name" value="RT_G2_intron"/>
    <property type="match status" value="1"/>
</dbReference>
<dbReference type="GO" id="GO:0003964">
    <property type="term" value="F:RNA-directed DNA polymerase activity"/>
    <property type="evidence" value="ECO:0007669"/>
    <property type="project" value="UniProtKB-KW"/>
</dbReference>
<keyword evidence="5 14" id="KW-0255">Endonuclease</keyword>
<keyword evidence="10 14" id="KW-0238">DNA-binding</keyword>
<dbReference type="EMBL" id="CP017305">
    <property type="protein sequence ID" value="AOS83484.1"/>
    <property type="molecule type" value="Genomic_DNA"/>
</dbReference>
<evidence type="ECO:0000313" key="17">
    <source>
        <dbReference type="Proteomes" id="UP000095185"/>
    </source>
</evidence>
<dbReference type="InterPro" id="IPR043502">
    <property type="entry name" value="DNA/RNA_pol_sf"/>
</dbReference>
<proteinExistence type="inferred from homology"/>
<dbReference type="PANTHER" id="PTHR34353">
    <property type="entry name" value="CRISPR-ASSOCIATED ENDONUCLEASE CAS1 1"/>
    <property type="match status" value="1"/>
</dbReference>
<dbReference type="Gene3D" id="3.100.10.20">
    <property type="entry name" value="CRISPR-associated endonuclease Cas1, N-terminal domain"/>
    <property type="match status" value="1"/>
</dbReference>
<dbReference type="InterPro" id="IPR043128">
    <property type="entry name" value="Rev_trsase/Diguanyl_cyclase"/>
</dbReference>
<keyword evidence="11 14" id="KW-0464">Manganese</keyword>
<dbReference type="GO" id="GO:0004519">
    <property type="term" value="F:endonuclease activity"/>
    <property type="evidence" value="ECO:0007669"/>
    <property type="project" value="UniProtKB-UniRule"/>
</dbReference>
<dbReference type="GO" id="GO:0043571">
    <property type="term" value="P:maintenance of CRISPR repeat elements"/>
    <property type="evidence" value="ECO:0007669"/>
    <property type="project" value="UniProtKB-UniRule"/>
</dbReference>
<evidence type="ECO:0000259" key="15">
    <source>
        <dbReference type="PROSITE" id="PS50878"/>
    </source>
</evidence>
<feature type="domain" description="Reverse transcriptase" evidence="15">
    <location>
        <begin position="49"/>
        <end position="276"/>
    </location>
</feature>
<keyword evidence="4 14" id="KW-0479">Metal-binding</keyword>
<dbReference type="GO" id="GO:0051607">
    <property type="term" value="P:defense response to virus"/>
    <property type="evidence" value="ECO:0007669"/>
    <property type="project" value="UniProtKB-UniRule"/>
</dbReference>
<dbReference type="InterPro" id="IPR000477">
    <property type="entry name" value="RT_dom"/>
</dbReference>
<evidence type="ECO:0000256" key="13">
    <source>
        <dbReference type="ARBA" id="ARBA00038592"/>
    </source>
</evidence>
<sequence>MGWLYNQMALPETIFQAWYKVAANDGRPGWDNKSIDDYSLRLDENLASLSKALLSGSYQPGPLLKLVMLKPDGNERALLIPGVMDRVAQTAAAMVLSPLIEAELGSSTFAYRPGISRQGAAREIERLHREGYQWVLDADIRNFFDSVRHDLLFQRLASLIDDRELLSILHRWLTAEIVDGATPRRRNTIGLPQGCPISPALANLYLDRFDEALEGEGFKLVRFADDFLVLCKTRPKAEAALKLSESVLGDLKLELNSEKTRITTFADGFKYLGYLFIRSLVIPTKMHPEEWYDKLGKFRLRRKSQHLVPPDPDAMSDERAQFELETGEGEPIQLSKADLLQTEFGARLLESLEKEQVSVDDFLDKIARQDEERLREKREALKKLYSPFLNTLYLQEQGSVMRKDGERFSIEKEGTVVSEVIVRHIEQVVVFGNVALTTPVMQYCLQNEIPVTFLSQHGSYFGRLEATMADNAEMQRFQFLRSIDEPFALETARAIVVAKITNSRTMIRRRTSAIRERDGEVYGRIQTHLALMGDLAAKAETCDEIDGLRGFEGKASALYFECYGLLFSKNLPFHTPSFQRVRRPPTDPVNSLLSFGYSMLHNNVFSMVRLCGMNPYIGFLHAERKGNPGLVNDLVEEFRTVIDSLVLYTLNRGLLKENDFYCRKDQPGCFLSNDARKRYIKIFEERMWQESRDGSTGKTLNFRRQMEKQVRMMRDVIAGTRTQYDPYRLKW</sequence>
<dbReference type="OrthoDB" id="9803119at2"/>
<dbReference type="InterPro" id="IPR042211">
    <property type="entry name" value="CRISPR-assoc_Cas1_N"/>
</dbReference>
<keyword evidence="2" id="KW-0548">Nucleotidyltransferase</keyword>
<feature type="binding site" evidence="14">
    <location>
        <position position="636"/>
    </location>
    <ligand>
        <name>Mn(2+)</name>
        <dbReference type="ChEBI" id="CHEBI:29035"/>
    </ligand>
</feature>
<dbReference type="Pfam" id="PF00078">
    <property type="entry name" value="RVT_1"/>
    <property type="match status" value="1"/>
</dbReference>
<feature type="binding site" evidence="14">
    <location>
        <position position="621"/>
    </location>
    <ligand>
        <name>Mn(2+)</name>
        <dbReference type="ChEBI" id="CHEBI:29035"/>
    </ligand>
</feature>
<comment type="cofactor">
    <cofactor evidence="14">
        <name>Mg(2+)</name>
        <dbReference type="ChEBI" id="CHEBI:18420"/>
    </cofactor>
    <cofactor evidence="14">
        <name>Mn(2+)</name>
        <dbReference type="ChEBI" id="CHEBI:29035"/>
    </cofactor>
</comment>
<evidence type="ECO:0000256" key="7">
    <source>
        <dbReference type="ARBA" id="ARBA00022842"/>
    </source>
</evidence>
<dbReference type="CDD" id="cd09634">
    <property type="entry name" value="Cas1_I-II-III"/>
    <property type="match status" value="1"/>
</dbReference>
<dbReference type="GO" id="GO:0046872">
    <property type="term" value="F:metal ion binding"/>
    <property type="evidence" value="ECO:0007669"/>
    <property type="project" value="UniProtKB-UniRule"/>
</dbReference>
<dbReference type="NCBIfam" id="TIGR00287">
    <property type="entry name" value="cas1"/>
    <property type="match status" value="1"/>
</dbReference>
<dbReference type="InterPro" id="IPR002729">
    <property type="entry name" value="CRISPR-assoc_Cas1"/>
</dbReference>
<evidence type="ECO:0000256" key="9">
    <source>
        <dbReference type="ARBA" id="ARBA00023118"/>
    </source>
</evidence>
<accession>A0A1D8D4W2</accession>
<evidence type="ECO:0000256" key="5">
    <source>
        <dbReference type="ARBA" id="ARBA00022759"/>
    </source>
</evidence>
<keyword evidence="17" id="KW-1185">Reference proteome</keyword>
<gene>
    <name evidence="14" type="primary">cas1</name>
    <name evidence="16" type="ORF">BIU88_04610</name>
</gene>
<dbReference type="SUPFAM" id="SSF56672">
    <property type="entry name" value="DNA/RNA polymerases"/>
    <property type="match status" value="1"/>
</dbReference>
<evidence type="ECO:0000256" key="14">
    <source>
        <dbReference type="HAMAP-Rule" id="MF_01470"/>
    </source>
</evidence>
<keyword evidence="6 14" id="KW-0378">Hydrolase</keyword>
<evidence type="ECO:0000256" key="12">
    <source>
        <dbReference type="ARBA" id="ARBA00034120"/>
    </source>
</evidence>
<evidence type="ECO:0000256" key="3">
    <source>
        <dbReference type="ARBA" id="ARBA00022722"/>
    </source>
</evidence>
<dbReference type="Gene3D" id="1.20.120.920">
    <property type="entry name" value="CRISPR-associated endonuclease Cas1, C-terminal domain"/>
    <property type="match status" value="1"/>
</dbReference>
<dbReference type="GO" id="GO:0003677">
    <property type="term" value="F:DNA binding"/>
    <property type="evidence" value="ECO:0007669"/>
    <property type="project" value="UniProtKB-KW"/>
</dbReference>
<dbReference type="PANTHER" id="PTHR34353:SF2">
    <property type="entry name" value="CRISPR-ASSOCIATED ENDONUCLEASE CAS1 1"/>
    <property type="match status" value="1"/>
</dbReference>
<evidence type="ECO:0000313" key="16">
    <source>
        <dbReference type="EMBL" id="AOS83484.1"/>
    </source>
</evidence>
<evidence type="ECO:0000256" key="2">
    <source>
        <dbReference type="ARBA" id="ARBA00022695"/>
    </source>
</evidence>
<keyword evidence="8" id="KW-0695">RNA-directed DNA polymerase</keyword>
<dbReference type="HAMAP" id="MF_01470">
    <property type="entry name" value="Cas1"/>
    <property type="match status" value="1"/>
</dbReference>
<evidence type="ECO:0000256" key="1">
    <source>
        <dbReference type="ARBA" id="ARBA00022679"/>
    </source>
</evidence>
<dbReference type="GO" id="GO:0016787">
    <property type="term" value="F:hydrolase activity"/>
    <property type="evidence" value="ECO:0007669"/>
    <property type="project" value="UniProtKB-KW"/>
</dbReference>
<evidence type="ECO:0000256" key="10">
    <source>
        <dbReference type="ARBA" id="ARBA00023125"/>
    </source>
</evidence>
<protein>
    <recommendedName>
        <fullName evidence="14">CRISPR-associated endonuclease Cas1</fullName>
        <ecNumber evidence="14">3.1.-.-</ecNumber>
    </recommendedName>
</protein>
<keyword evidence="3 14" id="KW-0540">Nuclease</keyword>
<evidence type="ECO:0000256" key="4">
    <source>
        <dbReference type="ARBA" id="ARBA00022723"/>
    </source>
</evidence>
<dbReference type="AlphaFoldDB" id="A0A1D8D4W2"/>
<dbReference type="KEGG" id="clz:BIU88_04610"/>
<evidence type="ECO:0000256" key="6">
    <source>
        <dbReference type="ARBA" id="ARBA00022801"/>
    </source>
</evidence>
<evidence type="ECO:0000256" key="8">
    <source>
        <dbReference type="ARBA" id="ARBA00022918"/>
    </source>
</evidence>
<dbReference type="EC" id="3.1.-.-" evidence="14"/>
<name>A0A1D8D4W2_CHLLM</name>
<keyword evidence="7 14" id="KW-0460">Magnesium</keyword>
<keyword evidence="9 14" id="KW-0051">Antiviral defense</keyword>
<dbReference type="InterPro" id="IPR000123">
    <property type="entry name" value="Reverse_transcriptase_msDNA"/>
</dbReference>
<dbReference type="STRING" id="274537.BIU88_04610"/>
<dbReference type="Pfam" id="PF01867">
    <property type="entry name" value="Cas_Cas1"/>
    <property type="match status" value="1"/>
</dbReference>
<dbReference type="RefSeq" id="WP_069809202.1">
    <property type="nucleotide sequence ID" value="NZ_CP017305.1"/>
</dbReference>
<keyword evidence="1" id="KW-0808">Transferase</keyword>
<comment type="similarity">
    <text evidence="14">Belongs to the CRISPR-associated endonuclease Cas1 family.</text>
</comment>
<comment type="subunit">
    <text evidence="13 14">Homodimer, forms a heterotetramer with a Cas2 homodimer.</text>
</comment>
<dbReference type="Proteomes" id="UP000095185">
    <property type="component" value="Chromosome"/>
</dbReference>
<dbReference type="InterPro" id="IPR050646">
    <property type="entry name" value="Cas1"/>
</dbReference>
<dbReference type="PRINTS" id="PR00866">
    <property type="entry name" value="RNADNAPOLMS"/>
</dbReference>
<comment type="similarity">
    <text evidence="12">Belongs to the bacterial reverse transcriptase family.</text>
</comment>
<comment type="function">
    <text evidence="14">CRISPR (clustered regularly interspaced short palindromic repeat), is an adaptive immune system that provides protection against mobile genetic elements (viruses, transposable elements and conjugative plasmids). CRISPR clusters contain spacers, sequences complementary to antecedent mobile elements, and target invading nucleic acids. CRISPR clusters are transcribed and processed into CRISPR RNA (crRNA). Acts as a dsDNA endonuclease. Involved in the integration of spacer DNA into the CRISPR cassette.</text>
</comment>
<reference evidence="16" key="1">
    <citation type="submission" date="2016-09" db="EMBL/GenBank/DDBJ databases">
        <title>Genome sequence of Chlorobaculum limnaeum.</title>
        <authorList>
            <person name="Liu Z."/>
            <person name="Tank M."/>
            <person name="Bryant D.A."/>
        </authorList>
    </citation>
    <scope>NUCLEOTIDE SEQUENCE [LARGE SCALE GENOMIC DNA]</scope>
    <source>
        <strain evidence="16">DSM 1677</strain>
    </source>
</reference>
<dbReference type="InterPro" id="IPR042206">
    <property type="entry name" value="CRISPR-assoc_Cas1_C"/>
</dbReference>
<dbReference type="PROSITE" id="PS50878">
    <property type="entry name" value="RT_POL"/>
    <property type="match status" value="1"/>
</dbReference>